<sequence>MRRDDYDAAWAVCDVDSFSVTDAARVAREEGVALVWSNPCFEVWLTMHFDNCTAYVEDARRAEALLKRCLPHWDKANLRFGDFRNGVFEAARRAERLGPDPDNNPSSGVWRIIQAIKSTDADDFAQ</sequence>
<dbReference type="Proteomes" id="UP000630887">
    <property type="component" value="Unassembled WGS sequence"/>
</dbReference>
<dbReference type="Pfam" id="PF13707">
    <property type="entry name" value="RloB"/>
    <property type="match status" value="1"/>
</dbReference>
<organism evidence="1 2">
    <name type="scientific">Catellatospora coxensis</name>
    <dbReference type="NCBI Taxonomy" id="310354"/>
    <lineage>
        <taxon>Bacteria</taxon>
        <taxon>Bacillati</taxon>
        <taxon>Actinomycetota</taxon>
        <taxon>Actinomycetes</taxon>
        <taxon>Micromonosporales</taxon>
        <taxon>Micromonosporaceae</taxon>
        <taxon>Catellatospora</taxon>
    </lineage>
</organism>
<name>A0A8J3L4G0_9ACTN</name>
<protein>
    <recommendedName>
        <fullName evidence="3">RloB-like protein</fullName>
    </recommendedName>
</protein>
<dbReference type="InterPro" id="IPR025591">
    <property type="entry name" value="RloB"/>
</dbReference>
<dbReference type="EMBL" id="BONI01000123">
    <property type="protein sequence ID" value="GIG11234.1"/>
    <property type="molecule type" value="Genomic_DNA"/>
</dbReference>
<evidence type="ECO:0008006" key="3">
    <source>
        <dbReference type="Google" id="ProtNLM"/>
    </source>
</evidence>
<comment type="caution">
    <text evidence="1">The sequence shown here is derived from an EMBL/GenBank/DDBJ whole genome shotgun (WGS) entry which is preliminary data.</text>
</comment>
<keyword evidence="2" id="KW-1185">Reference proteome</keyword>
<evidence type="ECO:0000313" key="1">
    <source>
        <dbReference type="EMBL" id="GIG11234.1"/>
    </source>
</evidence>
<proteinExistence type="predicted"/>
<dbReference type="AlphaFoldDB" id="A0A8J3L4G0"/>
<accession>A0A8J3L4G0</accession>
<evidence type="ECO:0000313" key="2">
    <source>
        <dbReference type="Proteomes" id="UP000630887"/>
    </source>
</evidence>
<gene>
    <name evidence="1" type="ORF">Cco03nite_79340</name>
</gene>
<reference evidence="1 2" key="1">
    <citation type="submission" date="2021-01" db="EMBL/GenBank/DDBJ databases">
        <title>Whole genome shotgun sequence of Catellatospora coxensis NBRC 107359.</title>
        <authorList>
            <person name="Komaki H."/>
            <person name="Tamura T."/>
        </authorList>
    </citation>
    <scope>NUCLEOTIDE SEQUENCE [LARGE SCALE GENOMIC DNA]</scope>
    <source>
        <strain evidence="1 2">NBRC 107359</strain>
    </source>
</reference>